<evidence type="ECO:0000313" key="3">
    <source>
        <dbReference type="Proteomes" id="UP000002027"/>
    </source>
</evidence>
<dbReference type="Pfam" id="PF00557">
    <property type="entry name" value="Peptidase_M24"/>
    <property type="match status" value="1"/>
</dbReference>
<proteinExistence type="predicted"/>
<gene>
    <name evidence="2" type="ordered locus">Sthe_0482</name>
</gene>
<keyword evidence="3" id="KW-1185">Reference proteome</keyword>
<dbReference type="STRING" id="479434.Sthe_0482"/>
<dbReference type="eggNOG" id="COG0006">
    <property type="taxonomic scope" value="Bacteria"/>
</dbReference>
<dbReference type="OrthoDB" id="9765815at2"/>
<dbReference type="AlphaFoldDB" id="D1C7T7"/>
<dbReference type="InterPro" id="IPR000994">
    <property type="entry name" value="Pept_M24"/>
</dbReference>
<dbReference type="InterPro" id="IPR029149">
    <property type="entry name" value="Creatin/AminoP/Spt16_N"/>
</dbReference>
<sequence>MGANLVREKLAQATEILDELDIDLWLVVARESDTLGDPSLPLVVGTSVTWESAFLISRTGRHRAIVGTGDVENIKQTGAWDDVVGYVEGISDPLRQAIAEYDPNRIALNFSKDNNIADGLTYGMYLVLQDILGDTPYWSRVVSGEPVASRVRSRKSPEEQRRIRAAVATTVEIWEELRQWLRPGLSEREIAAFMHERVAARGLTTAWDPRYCPTVTAGPDSPVGHVGPTDIAVEPGHLLSLDFGVRQEEYTSDLQRTFYFLRPGETSAPPEVERAFGIISGAIQAAAEALKPGVQGWEVDQVARDIFAREGVPPWEFGLGHQVGRAVHDGGCLLGPRWERYGQRPYDRVEKDQVYTLEIGMTVPGYGRVNLEEDVVVTADGCEFLTPPQREPILIG</sequence>
<dbReference type="PANTHER" id="PTHR46112">
    <property type="entry name" value="AMINOPEPTIDASE"/>
    <property type="match status" value="1"/>
</dbReference>
<dbReference type="SUPFAM" id="SSF53092">
    <property type="entry name" value="Creatinase/prolidase N-terminal domain"/>
    <property type="match status" value="1"/>
</dbReference>
<evidence type="ECO:0000313" key="2">
    <source>
        <dbReference type="EMBL" id="ACZ37920.1"/>
    </source>
</evidence>
<dbReference type="InterPro" id="IPR036005">
    <property type="entry name" value="Creatinase/aminopeptidase-like"/>
</dbReference>
<evidence type="ECO:0000259" key="1">
    <source>
        <dbReference type="Pfam" id="PF00557"/>
    </source>
</evidence>
<name>D1C7T7_SPHTD</name>
<dbReference type="PANTHER" id="PTHR46112:SF8">
    <property type="entry name" value="CYTOPLASMIC PEPTIDASE PEPQ-RELATED"/>
    <property type="match status" value="1"/>
</dbReference>
<organism evidence="2 3">
    <name type="scientific">Sphaerobacter thermophilus (strain ATCC 49802 / DSM 20745 / KCCM 41009 / NCIMB 13125 / S 6022)</name>
    <dbReference type="NCBI Taxonomy" id="479434"/>
    <lineage>
        <taxon>Bacteria</taxon>
        <taxon>Pseudomonadati</taxon>
        <taxon>Thermomicrobiota</taxon>
        <taxon>Thermomicrobia</taxon>
        <taxon>Sphaerobacterales</taxon>
        <taxon>Sphaerobacterineae</taxon>
        <taxon>Sphaerobacteraceae</taxon>
        <taxon>Sphaerobacter</taxon>
    </lineage>
</organism>
<dbReference type="EMBL" id="CP001823">
    <property type="protein sequence ID" value="ACZ37920.1"/>
    <property type="molecule type" value="Genomic_DNA"/>
</dbReference>
<accession>D1C7T7</accession>
<dbReference type="Proteomes" id="UP000002027">
    <property type="component" value="Chromosome 1"/>
</dbReference>
<dbReference type="Gene3D" id="3.90.230.10">
    <property type="entry name" value="Creatinase/methionine aminopeptidase superfamily"/>
    <property type="match status" value="1"/>
</dbReference>
<reference evidence="2 3" key="2">
    <citation type="journal article" date="2010" name="Stand. Genomic Sci.">
        <title>Complete genome sequence of Desulfohalobium retbaense type strain (HR(100)).</title>
        <authorList>
            <person name="Spring S."/>
            <person name="Nolan M."/>
            <person name="Lapidus A."/>
            <person name="Glavina Del Rio T."/>
            <person name="Copeland A."/>
            <person name="Tice H."/>
            <person name="Cheng J.F."/>
            <person name="Lucas S."/>
            <person name="Land M."/>
            <person name="Chen F."/>
            <person name="Bruce D."/>
            <person name="Goodwin L."/>
            <person name="Pitluck S."/>
            <person name="Ivanova N."/>
            <person name="Mavromatis K."/>
            <person name="Mikhailova N."/>
            <person name="Pati A."/>
            <person name="Chen A."/>
            <person name="Palaniappan K."/>
            <person name="Hauser L."/>
            <person name="Chang Y.J."/>
            <person name="Jeffries C.D."/>
            <person name="Munk C."/>
            <person name="Kiss H."/>
            <person name="Chain P."/>
            <person name="Han C."/>
            <person name="Brettin T."/>
            <person name="Detter J.C."/>
            <person name="Schuler E."/>
            <person name="Goker M."/>
            <person name="Rohde M."/>
            <person name="Bristow J."/>
            <person name="Eisen J.A."/>
            <person name="Markowitz V."/>
            <person name="Hugenholtz P."/>
            <person name="Kyrpides N.C."/>
            <person name="Klenk H.P."/>
        </authorList>
    </citation>
    <scope>NUCLEOTIDE SEQUENCE [LARGE SCALE GENOMIC DNA]</scope>
    <source>
        <strain evidence="3">ATCC 49802 / DSM 20745 / S 6022</strain>
    </source>
</reference>
<dbReference type="RefSeq" id="WP_012870967.1">
    <property type="nucleotide sequence ID" value="NC_013523.1"/>
</dbReference>
<dbReference type="InParanoid" id="D1C7T7"/>
<dbReference type="InterPro" id="IPR050659">
    <property type="entry name" value="Peptidase_M24B"/>
</dbReference>
<dbReference type="SUPFAM" id="SSF55920">
    <property type="entry name" value="Creatinase/aminopeptidase"/>
    <property type="match status" value="1"/>
</dbReference>
<feature type="domain" description="Peptidase M24" evidence="1">
    <location>
        <begin position="162"/>
        <end position="379"/>
    </location>
</feature>
<reference evidence="3" key="1">
    <citation type="submission" date="2009-11" db="EMBL/GenBank/DDBJ databases">
        <title>The complete chromosome 1 of Sphaerobacter thermophilus DSM 20745.</title>
        <authorList>
            <person name="Lucas S."/>
            <person name="Copeland A."/>
            <person name="Lapidus A."/>
            <person name="Glavina del Rio T."/>
            <person name="Dalin E."/>
            <person name="Tice H."/>
            <person name="Bruce D."/>
            <person name="Goodwin L."/>
            <person name="Pitluck S."/>
            <person name="Kyrpides N."/>
            <person name="Mavromatis K."/>
            <person name="Ivanova N."/>
            <person name="Mikhailova N."/>
            <person name="LaButti K.M."/>
            <person name="Clum A."/>
            <person name="Sun H.I."/>
            <person name="Brettin T."/>
            <person name="Detter J.C."/>
            <person name="Han C."/>
            <person name="Larimer F."/>
            <person name="Land M."/>
            <person name="Hauser L."/>
            <person name="Markowitz V."/>
            <person name="Cheng J.F."/>
            <person name="Hugenholtz P."/>
            <person name="Woyke T."/>
            <person name="Wu D."/>
            <person name="Steenblock K."/>
            <person name="Schneider S."/>
            <person name="Pukall R."/>
            <person name="Goeker M."/>
            <person name="Klenk H.P."/>
            <person name="Eisen J.A."/>
        </authorList>
    </citation>
    <scope>NUCLEOTIDE SEQUENCE [LARGE SCALE GENOMIC DNA]</scope>
    <source>
        <strain evidence="3">ATCC 49802 / DSM 20745 / S 6022</strain>
    </source>
</reference>
<dbReference type="KEGG" id="sti:Sthe_0482"/>
<protein>
    <submittedName>
        <fullName evidence="2">Peptidase M24</fullName>
    </submittedName>
</protein>
<dbReference type="HOGENOM" id="CLU_017266_4_2_0"/>